<dbReference type="EMBL" id="DNNA01000229">
    <property type="protein sequence ID" value="HBC35451.1"/>
    <property type="molecule type" value="Genomic_DNA"/>
</dbReference>
<proteinExistence type="predicted"/>
<accession>A0A352IVG8</accession>
<dbReference type="Proteomes" id="UP000263489">
    <property type="component" value="Unassembled WGS sequence"/>
</dbReference>
<organism evidence="1 2">
    <name type="scientific">Marinobacter adhaerens</name>
    <dbReference type="NCBI Taxonomy" id="1033846"/>
    <lineage>
        <taxon>Bacteria</taxon>
        <taxon>Pseudomonadati</taxon>
        <taxon>Pseudomonadota</taxon>
        <taxon>Gammaproteobacteria</taxon>
        <taxon>Pseudomonadales</taxon>
        <taxon>Marinobacteraceae</taxon>
        <taxon>Marinobacter</taxon>
    </lineage>
</organism>
<evidence type="ECO:0000313" key="1">
    <source>
        <dbReference type="EMBL" id="HBC35451.1"/>
    </source>
</evidence>
<protein>
    <submittedName>
        <fullName evidence="1">Uncharacterized protein</fullName>
    </submittedName>
</protein>
<dbReference type="AlphaFoldDB" id="A0A352IVG8"/>
<evidence type="ECO:0000313" key="2">
    <source>
        <dbReference type="Proteomes" id="UP000263489"/>
    </source>
</evidence>
<comment type="caution">
    <text evidence="1">The sequence shown here is derived from an EMBL/GenBank/DDBJ whole genome shotgun (WGS) entry which is preliminary data.</text>
</comment>
<reference evidence="1 2" key="1">
    <citation type="journal article" date="2018" name="Nat. Biotechnol.">
        <title>A standardized bacterial taxonomy based on genome phylogeny substantially revises the tree of life.</title>
        <authorList>
            <person name="Parks D.H."/>
            <person name="Chuvochina M."/>
            <person name="Waite D.W."/>
            <person name="Rinke C."/>
            <person name="Skarshewski A."/>
            <person name="Chaumeil P.A."/>
            <person name="Hugenholtz P."/>
        </authorList>
    </citation>
    <scope>NUCLEOTIDE SEQUENCE [LARGE SCALE GENOMIC DNA]</scope>
    <source>
        <strain evidence="1">UBA9380</strain>
    </source>
</reference>
<sequence>MSDETTQPEFTERYQPGWYFKGQAPCLAVYEIPKYALMTNLEVEVAIVNGDFQLERVAGCRVVPLADVFRYVERRAAVWGEK</sequence>
<gene>
    <name evidence="1" type="ORF">DC045_14295</name>
</gene>
<name>A0A352IVG8_9GAMM</name>